<reference evidence="4" key="1">
    <citation type="submission" date="2020-09" db="EMBL/GenBank/DDBJ databases">
        <title>Brevundimonas sp. LVF2 isolated from a puddle in Goettingen, Germany.</title>
        <authorList>
            <person name="Friedrich I."/>
            <person name="Klassen A."/>
            <person name="Hannes N."/>
            <person name="Schneider D."/>
            <person name="Hertel R."/>
            <person name="Daniel R."/>
        </authorList>
    </citation>
    <scope>NUCLEOTIDE SEQUENCE</scope>
    <source>
        <strain evidence="4">LVF2</strain>
    </source>
</reference>
<keyword evidence="1" id="KW-0238">DNA-binding</keyword>
<dbReference type="InterPro" id="IPR002104">
    <property type="entry name" value="Integrase_catalytic"/>
</dbReference>
<evidence type="ECO:0000256" key="2">
    <source>
        <dbReference type="ARBA" id="ARBA00023172"/>
    </source>
</evidence>
<dbReference type="GO" id="GO:0006310">
    <property type="term" value="P:DNA recombination"/>
    <property type="evidence" value="ECO:0007669"/>
    <property type="project" value="UniProtKB-KW"/>
</dbReference>
<dbReference type="EMBL" id="CP062222">
    <property type="protein sequence ID" value="QTC90439.1"/>
    <property type="molecule type" value="Genomic_DNA"/>
</dbReference>
<organism evidence="4 5">
    <name type="scientific">Brevundimonas goettingensis</name>
    <dbReference type="NCBI Taxonomy" id="2774190"/>
    <lineage>
        <taxon>Bacteria</taxon>
        <taxon>Pseudomonadati</taxon>
        <taxon>Pseudomonadota</taxon>
        <taxon>Alphaproteobacteria</taxon>
        <taxon>Caulobacterales</taxon>
        <taxon>Caulobacteraceae</taxon>
        <taxon>Brevundimonas</taxon>
    </lineage>
</organism>
<evidence type="ECO:0000313" key="4">
    <source>
        <dbReference type="EMBL" id="QTC90439.1"/>
    </source>
</evidence>
<dbReference type="Pfam" id="PF00589">
    <property type="entry name" value="Phage_integrase"/>
    <property type="match status" value="1"/>
</dbReference>
<keyword evidence="2" id="KW-0233">DNA recombination</keyword>
<dbReference type="GO" id="GO:0003677">
    <property type="term" value="F:DNA binding"/>
    <property type="evidence" value="ECO:0007669"/>
    <property type="project" value="UniProtKB-KW"/>
</dbReference>
<proteinExistence type="predicted"/>
<evidence type="ECO:0000313" key="5">
    <source>
        <dbReference type="Proteomes" id="UP000663918"/>
    </source>
</evidence>
<dbReference type="InterPro" id="IPR011010">
    <property type="entry name" value="DNA_brk_join_enz"/>
</dbReference>
<accession>A0A975C106</accession>
<dbReference type="SUPFAM" id="SSF56349">
    <property type="entry name" value="DNA breaking-rejoining enzymes"/>
    <property type="match status" value="1"/>
</dbReference>
<dbReference type="PROSITE" id="PS51898">
    <property type="entry name" value="TYR_RECOMBINASE"/>
    <property type="match status" value="1"/>
</dbReference>
<dbReference type="Proteomes" id="UP000663918">
    <property type="component" value="Chromosome"/>
</dbReference>
<feature type="domain" description="Tyr recombinase" evidence="3">
    <location>
        <begin position="51"/>
        <end position="238"/>
    </location>
</feature>
<dbReference type="Gene3D" id="1.10.443.10">
    <property type="entry name" value="Intergrase catalytic core"/>
    <property type="match status" value="1"/>
</dbReference>
<dbReference type="Gene3D" id="1.10.150.130">
    <property type="match status" value="1"/>
</dbReference>
<protein>
    <submittedName>
        <fullName evidence="4">Tyrosine-type recombinase/integrase</fullName>
    </submittedName>
</protein>
<dbReference type="GO" id="GO:0015074">
    <property type="term" value="P:DNA integration"/>
    <property type="evidence" value="ECO:0007669"/>
    <property type="project" value="InterPro"/>
</dbReference>
<dbReference type="InterPro" id="IPR010998">
    <property type="entry name" value="Integrase_recombinase_N"/>
</dbReference>
<dbReference type="AlphaFoldDB" id="A0A975C106"/>
<keyword evidence="5" id="KW-1185">Reference proteome</keyword>
<sequence length="249" mass="27243">MTQPAVRSFLANFEKTPTTRKHVAKVLRLIMGEAVAAGWRTDNPVQGIRIRLPKTPKLAIWEQSDVDAYSAEATLQGRHSVAAMIILVWEIGQRLTDLQQFKAGIDYDAGRGVFSFAQSKTGAQVTIAVSSMLRGVLADLCRSDGEALFLDEATGNAFDTYRLSHEFRRVRTAVERAGGRGLVLRQLRHSCVIQLARAGCTVPEIASITGHTFGSVNGILSTYLPRDGTVARNAQIKRGLIPQEDRPDA</sequence>
<evidence type="ECO:0000259" key="3">
    <source>
        <dbReference type="PROSITE" id="PS51898"/>
    </source>
</evidence>
<name>A0A975C106_9CAUL</name>
<gene>
    <name evidence="4" type="ORF">IFJ75_14300</name>
</gene>
<evidence type="ECO:0000256" key="1">
    <source>
        <dbReference type="ARBA" id="ARBA00023125"/>
    </source>
</evidence>
<dbReference type="RefSeq" id="WP_207868855.1">
    <property type="nucleotide sequence ID" value="NZ_CP062222.1"/>
</dbReference>
<dbReference type="KEGG" id="bgoe:IFJ75_14300"/>
<dbReference type="InterPro" id="IPR013762">
    <property type="entry name" value="Integrase-like_cat_sf"/>
</dbReference>